<protein>
    <submittedName>
        <fullName evidence="1">Uncharacterized protein</fullName>
    </submittedName>
</protein>
<reference evidence="1" key="1">
    <citation type="journal article" date="2019" name="MBio">
        <title>Virus Genomes from Deep Sea Sediments Expand the Ocean Megavirome and Support Independent Origins of Viral Gigantism.</title>
        <authorList>
            <person name="Backstrom D."/>
            <person name="Yutin N."/>
            <person name="Jorgensen S.L."/>
            <person name="Dharamshi J."/>
            <person name="Homa F."/>
            <person name="Zaremba-Niedwiedzka K."/>
            <person name="Spang A."/>
            <person name="Wolf Y.I."/>
            <person name="Koonin E.V."/>
            <person name="Ettema T.J."/>
        </authorList>
    </citation>
    <scope>NUCLEOTIDE SEQUENCE</scope>
</reference>
<evidence type="ECO:0000313" key="1">
    <source>
        <dbReference type="EMBL" id="QBK91128.1"/>
    </source>
</evidence>
<name>A0A481Z5J1_9VIRU</name>
<accession>A0A481Z5J1</accession>
<dbReference type="EMBL" id="MK500511">
    <property type="protein sequence ID" value="QBK91128.1"/>
    <property type="molecule type" value="Genomic_DNA"/>
</dbReference>
<organism evidence="1">
    <name type="scientific">Pithovirus LCPAC202</name>
    <dbReference type="NCBI Taxonomy" id="2506592"/>
    <lineage>
        <taxon>Viruses</taxon>
        <taxon>Pithoviruses</taxon>
    </lineage>
</organism>
<proteinExistence type="predicted"/>
<sequence>MQTSPRIEVLPIDSTEGKTEYLKTTKDLRAHLKLVKRYHKDISDWKALSGWHHFGKFTVPIPADMNPANIKSKNQKIVDEKTAEIIQINAGLARLRLAYAAKGGQVEITAGMITQLSTEYGKLVNEIVKIVSGMRKRKPKLSKQRAGFSIPQRYNAEIVNFFKNAGAANIMPVCNGQTMEQLAPNFFSSGVASQNMMRNMLMVYAYNAAQPQLVRYATTNGGTIGANNVPVASTSIQRPNNQLKRGFLGVDLFMQQNLQVALQTARNKEGTAKSGARPIGLNARREKIYRFKDVHKRFDVNNFKLGSLQSIGAAVKLTPAELANSPLPIMSDAEKDIYRRHVLGPERAIKLGNKASKKLAKANKTDYVATLIPYMVATPQYPQTYISTIEAELGGQIPQGSAMLLQLAVDAEDQSLTVFRNCLKNASQLKPL</sequence>
<gene>
    <name evidence="1" type="ORF">LCPAC202_01020</name>
</gene>